<gene>
    <name evidence="12" type="primary">TBLA0D01540</name>
    <name evidence="12" type="ORF">TBLA_0D01540</name>
</gene>
<dbReference type="GeneID" id="14495698"/>
<evidence type="ECO:0008006" key="14">
    <source>
        <dbReference type="Google" id="ProtNLM"/>
    </source>
</evidence>
<dbReference type="STRING" id="1071380.I2H2R0"/>
<dbReference type="OMA" id="AEHKYAV"/>
<dbReference type="Proteomes" id="UP000002866">
    <property type="component" value="Chromosome 4"/>
</dbReference>
<dbReference type="OrthoDB" id="28748at2759"/>
<reference evidence="12 13" key="1">
    <citation type="journal article" date="2011" name="Proc. Natl. Acad. Sci. U.S.A.">
        <title>Evolutionary erosion of yeast sex chromosomes by mating-type switching accidents.</title>
        <authorList>
            <person name="Gordon J.L."/>
            <person name="Armisen D."/>
            <person name="Proux-Wera E."/>
            <person name="Oheigeartaigh S.S."/>
            <person name="Byrne K.P."/>
            <person name="Wolfe K.H."/>
        </authorList>
    </citation>
    <scope>NUCLEOTIDE SEQUENCE [LARGE SCALE GENOMIC DNA]</scope>
    <source>
        <strain evidence="13">ATCC 34711 / CBS 6284 / DSM 70876 / NBRC 10599 / NRRL Y-10934 / UCD 77-7</strain>
    </source>
</reference>
<evidence type="ECO:0000256" key="2">
    <source>
        <dbReference type="ARBA" id="ARBA00004687"/>
    </source>
</evidence>
<dbReference type="eggNOG" id="KOG2459">
    <property type="taxonomic scope" value="Eukaryota"/>
</dbReference>
<evidence type="ECO:0000256" key="8">
    <source>
        <dbReference type="ARBA" id="ARBA00023136"/>
    </source>
</evidence>
<dbReference type="GO" id="GO:0016255">
    <property type="term" value="P:attachment of GPI anchor to protein"/>
    <property type="evidence" value="ECO:0007669"/>
    <property type="project" value="EnsemblFungi"/>
</dbReference>
<evidence type="ECO:0000256" key="4">
    <source>
        <dbReference type="ARBA" id="ARBA00022502"/>
    </source>
</evidence>
<sequence>MSSTYSIRKLTAIACVALYLFVGFPLWYKLTTIYRADLPYETIDTLHSNIFKDFKMAIPVYINSAGIRSENLIDGIQTQINTELNEFGINWNIQLNDLTNDKLNPMEDYVIDFKIDDSIESSTIVTNFNSTFSTILLNSNFDIKQNFKNLSDLILHNLFELEYQHFQSISTLNNNDAISITYNPNVHLSLSLLSGDGYPIVWEIDKALRKTFNPLRKLLSPLVNFTIDTDIIYYNDLNLHSLNQLNNIKTDNKTNNPKIDISHTIDLSELSYMNYFNEPIALNLVILFPSILTSPDGLLFINNSTQTLESTQVNKELTKHYGNWESFLVPQWGVLIINKYALSEYSYLNEEFLAPIINDFTKDLFKLLGYMNPNENDLDSPILTINSFKRIHLLQNLFKAIETLKSLTKLTKQFEQMSIPKNVLNDVKQTLNIRDEIISALKINAENNDTINWEGLLSQSNQMIKLSESAFFNGEMVQQNFFPQEHKIAVYLPMLGPLTMMIFTSLFKIFKEKPIDENIMKEIKEDDEKFNQREKIEITDSNIDQQESVILSIKEDNDDIQLNEKKAHLDDDEQNIENVNMKDDD</sequence>
<dbReference type="GO" id="GO:0006506">
    <property type="term" value="P:GPI anchor biosynthetic process"/>
    <property type="evidence" value="ECO:0007669"/>
    <property type="project" value="UniProtKB-UniPathway"/>
</dbReference>
<comment type="similarity">
    <text evidence="3">Belongs to the PIGS family.</text>
</comment>
<evidence type="ECO:0000256" key="3">
    <source>
        <dbReference type="ARBA" id="ARBA00005316"/>
    </source>
</evidence>
<evidence type="ECO:0000256" key="7">
    <source>
        <dbReference type="ARBA" id="ARBA00022989"/>
    </source>
</evidence>
<evidence type="ECO:0000313" key="13">
    <source>
        <dbReference type="Proteomes" id="UP000002866"/>
    </source>
</evidence>
<comment type="subcellular location">
    <subcellularLocation>
        <location evidence="1">Endoplasmic reticulum membrane</location>
        <topology evidence="1">Multi-pass membrane protein</topology>
    </subcellularLocation>
</comment>
<dbReference type="GO" id="GO:0005637">
    <property type="term" value="C:nuclear inner membrane"/>
    <property type="evidence" value="ECO:0007669"/>
    <property type="project" value="EnsemblFungi"/>
</dbReference>
<feature type="transmembrane region" description="Helical" evidence="11">
    <location>
        <begin position="488"/>
        <end position="510"/>
    </location>
</feature>
<keyword evidence="9" id="KW-0325">Glycoprotein</keyword>
<keyword evidence="6" id="KW-0256">Endoplasmic reticulum</keyword>
<keyword evidence="8 11" id="KW-0472">Membrane</keyword>
<evidence type="ECO:0000256" key="11">
    <source>
        <dbReference type="SAM" id="Phobius"/>
    </source>
</evidence>
<dbReference type="FunCoup" id="I2H2R0">
    <property type="interactions" value="819"/>
</dbReference>
<dbReference type="UniPathway" id="UPA00196"/>
<name>I2H2R0_HENB6</name>
<evidence type="ECO:0000256" key="5">
    <source>
        <dbReference type="ARBA" id="ARBA00022692"/>
    </source>
</evidence>
<dbReference type="GO" id="GO:0042765">
    <property type="term" value="C:GPI-anchor transamidase complex"/>
    <property type="evidence" value="ECO:0007669"/>
    <property type="project" value="EnsemblFungi"/>
</dbReference>
<organism evidence="12 13">
    <name type="scientific">Henningerozyma blattae (strain ATCC 34711 / CBS 6284 / DSM 70876 / NBRC 10599 / NRRL Y-10934 / UCD 77-7)</name>
    <name type="common">Yeast</name>
    <name type="synonym">Tetrapisispora blattae</name>
    <dbReference type="NCBI Taxonomy" id="1071380"/>
    <lineage>
        <taxon>Eukaryota</taxon>
        <taxon>Fungi</taxon>
        <taxon>Dikarya</taxon>
        <taxon>Ascomycota</taxon>
        <taxon>Saccharomycotina</taxon>
        <taxon>Saccharomycetes</taxon>
        <taxon>Saccharomycetales</taxon>
        <taxon>Saccharomycetaceae</taxon>
        <taxon>Henningerozyma</taxon>
    </lineage>
</organism>
<dbReference type="InterPro" id="IPR019540">
    <property type="entry name" value="PtdIno-glycan_biosynth_class_S"/>
</dbReference>
<keyword evidence="7 11" id="KW-1133">Transmembrane helix</keyword>
<keyword evidence="13" id="KW-1185">Reference proteome</keyword>
<evidence type="ECO:0000256" key="1">
    <source>
        <dbReference type="ARBA" id="ARBA00004477"/>
    </source>
</evidence>
<evidence type="ECO:0000313" key="12">
    <source>
        <dbReference type="EMBL" id="CCH60662.1"/>
    </source>
</evidence>
<evidence type="ECO:0000256" key="10">
    <source>
        <dbReference type="SAM" id="MobiDB-lite"/>
    </source>
</evidence>
<dbReference type="PANTHER" id="PTHR21072">
    <property type="entry name" value="GPI TRANSAMIDASE COMPONENT PIG-S"/>
    <property type="match status" value="1"/>
</dbReference>
<comment type="pathway">
    <text evidence="2">Glycolipid biosynthesis; glycosylphosphatidylinositol-anchor biosynthesis.</text>
</comment>
<protein>
    <recommendedName>
        <fullName evidence="14">GPI transamidase component GPI17</fullName>
    </recommendedName>
</protein>
<feature type="region of interest" description="Disordered" evidence="10">
    <location>
        <begin position="564"/>
        <end position="585"/>
    </location>
</feature>
<dbReference type="AlphaFoldDB" id="I2H2R0"/>
<accession>I2H2R0</accession>
<proteinExistence type="inferred from homology"/>
<evidence type="ECO:0000256" key="6">
    <source>
        <dbReference type="ARBA" id="ARBA00022824"/>
    </source>
</evidence>
<keyword evidence="5 11" id="KW-0812">Transmembrane</keyword>
<dbReference type="HOGENOM" id="CLU_010026_1_0_1"/>
<dbReference type="EMBL" id="HE806319">
    <property type="protein sequence ID" value="CCH60662.1"/>
    <property type="molecule type" value="Genomic_DNA"/>
</dbReference>
<keyword evidence="4" id="KW-0337">GPI-anchor biosynthesis</keyword>
<dbReference type="KEGG" id="tbl:TBLA_0D01540"/>
<dbReference type="PANTHER" id="PTHR21072:SF13">
    <property type="entry name" value="GPI TRANSAMIDASE COMPONENT PIG-S"/>
    <property type="match status" value="1"/>
</dbReference>
<dbReference type="InParanoid" id="I2H2R0"/>
<evidence type="ECO:0000256" key="9">
    <source>
        <dbReference type="ARBA" id="ARBA00023180"/>
    </source>
</evidence>
<dbReference type="Pfam" id="PF10510">
    <property type="entry name" value="PIG-S"/>
    <property type="match status" value="1"/>
</dbReference>
<dbReference type="RefSeq" id="XP_004180181.1">
    <property type="nucleotide sequence ID" value="XM_004180133.1"/>
</dbReference>